<sequence>FICRNVMLIEPYIGKERQAKKKETFLWKRTWYHNYVEYFNIKEIKYEIEKCPLYKTNSGKFFHVFYV</sequence>
<dbReference type="EMBL" id="BART01039415">
    <property type="protein sequence ID" value="GAH13712.1"/>
    <property type="molecule type" value="Genomic_DNA"/>
</dbReference>
<comment type="caution">
    <text evidence="1">The sequence shown here is derived from an EMBL/GenBank/DDBJ whole genome shotgun (WGS) entry which is preliminary data.</text>
</comment>
<reference evidence="1" key="1">
    <citation type="journal article" date="2014" name="Front. Microbiol.">
        <title>High frequency of phylogenetically diverse reductive dehalogenase-homologous genes in deep subseafloor sedimentary metagenomes.</title>
        <authorList>
            <person name="Kawai M."/>
            <person name="Futagami T."/>
            <person name="Toyoda A."/>
            <person name="Takaki Y."/>
            <person name="Nishi S."/>
            <person name="Hori S."/>
            <person name="Arai W."/>
            <person name="Tsubouchi T."/>
            <person name="Morono Y."/>
            <person name="Uchiyama I."/>
            <person name="Ito T."/>
            <person name="Fujiyama A."/>
            <person name="Inagaki F."/>
            <person name="Takami H."/>
        </authorList>
    </citation>
    <scope>NUCLEOTIDE SEQUENCE</scope>
    <source>
        <strain evidence="1">Expedition CK06-06</strain>
    </source>
</reference>
<accession>X1D0N1</accession>
<feature type="non-terminal residue" evidence="1">
    <location>
        <position position="1"/>
    </location>
</feature>
<proteinExistence type="predicted"/>
<protein>
    <submittedName>
        <fullName evidence="1">Uncharacterized protein</fullName>
    </submittedName>
</protein>
<gene>
    <name evidence="1" type="ORF">S01H4_64791</name>
</gene>
<name>X1D0N1_9ZZZZ</name>
<evidence type="ECO:0000313" key="1">
    <source>
        <dbReference type="EMBL" id="GAH13712.1"/>
    </source>
</evidence>
<organism evidence="1">
    <name type="scientific">marine sediment metagenome</name>
    <dbReference type="NCBI Taxonomy" id="412755"/>
    <lineage>
        <taxon>unclassified sequences</taxon>
        <taxon>metagenomes</taxon>
        <taxon>ecological metagenomes</taxon>
    </lineage>
</organism>
<dbReference type="AlphaFoldDB" id="X1D0N1"/>